<evidence type="ECO:0000313" key="1">
    <source>
        <dbReference type="EMBL" id="KAA6342901.1"/>
    </source>
</evidence>
<accession>A0A5J4SCB9</accession>
<evidence type="ECO:0008006" key="2">
    <source>
        <dbReference type="Google" id="ProtNLM"/>
    </source>
</evidence>
<protein>
    <recommendedName>
        <fullName evidence="2">PD-(D/E)XK endonuclease-like domain-containing protein</fullName>
    </recommendedName>
</protein>
<comment type="caution">
    <text evidence="1">The sequence shown here is derived from an EMBL/GenBank/DDBJ whole genome shotgun (WGS) entry which is preliminary data.</text>
</comment>
<dbReference type="AlphaFoldDB" id="A0A5J4SCB9"/>
<proteinExistence type="predicted"/>
<gene>
    <name evidence="1" type="ORF">EZS27_009361</name>
</gene>
<organism evidence="1">
    <name type="scientific">termite gut metagenome</name>
    <dbReference type="NCBI Taxonomy" id="433724"/>
    <lineage>
        <taxon>unclassified sequences</taxon>
        <taxon>metagenomes</taxon>
        <taxon>organismal metagenomes</taxon>
    </lineage>
</organism>
<dbReference type="EMBL" id="SNRY01000299">
    <property type="protein sequence ID" value="KAA6342901.1"/>
    <property type="molecule type" value="Genomic_DNA"/>
</dbReference>
<name>A0A5J4SCB9_9ZZZZ</name>
<reference evidence="1" key="1">
    <citation type="submission" date="2019-03" db="EMBL/GenBank/DDBJ databases">
        <title>Single cell metagenomics reveals metabolic interactions within the superorganism composed of flagellate Streblomastix strix and complex community of Bacteroidetes bacteria on its surface.</title>
        <authorList>
            <person name="Treitli S.C."/>
            <person name="Kolisko M."/>
            <person name="Husnik F."/>
            <person name="Keeling P."/>
            <person name="Hampl V."/>
        </authorList>
    </citation>
    <scope>NUCLEOTIDE SEQUENCE</scope>
    <source>
        <strain evidence="1">STM</strain>
    </source>
</reference>
<sequence>MNVQHKYKVYSTILDSFYGYLNSDAIYNRYWGFSDNPPHTEEEFAKKQFDELINRINRVPFDSEPADKGTCFNEVVDCIIENRKSDKMVIEKFFDRGVLETSYNNRQFTFSTALCKEFASYFKGAITQLRVEATLPTRYGDVLVYGVIDELMPHTVHDIKTTRKYSPSKYKNNFQHLVYPYCLMQQGNDIRKFEYNITDFCDTYTELYVFKPERDIPRLTEHVENFIEFIEENKELITDQKILGGENDK</sequence>